<keyword evidence="5 8" id="KW-0812">Transmembrane</keyword>
<dbReference type="PANTHER" id="PTHR30445:SF9">
    <property type="match status" value="1"/>
</dbReference>
<evidence type="ECO:0000256" key="1">
    <source>
        <dbReference type="ARBA" id="ARBA00004651"/>
    </source>
</evidence>
<feature type="transmembrane region" description="Helical" evidence="8">
    <location>
        <begin position="90"/>
        <end position="111"/>
    </location>
</feature>
<feature type="transmembrane region" description="Helical" evidence="8">
    <location>
        <begin position="35"/>
        <end position="54"/>
    </location>
</feature>
<proteinExistence type="inferred from homology"/>
<dbReference type="Proteomes" id="UP001595912">
    <property type="component" value="Unassembled WGS sequence"/>
</dbReference>
<comment type="caution">
    <text evidence="10">The sequence shown here is derived from an EMBL/GenBank/DDBJ whole genome shotgun (WGS) entry which is preliminary data.</text>
</comment>
<feature type="transmembrane region" description="Helical" evidence="8">
    <location>
        <begin position="12"/>
        <end position="28"/>
    </location>
</feature>
<dbReference type="InterPro" id="IPR006512">
    <property type="entry name" value="YidE_YbjL"/>
</dbReference>
<name>A0ABV9W8B5_9ACTN</name>
<sequence>MWHWFRSALQDHAELAIFLTLALGFLVGRLRFRSVVLGPVTGTLLAGVLVGQLDITIPDLVKTVAFIGFLFALGYRVGPQFFAALRKDGLPQLVVAVVGCVAGLLIAYGMARAMGYGPGWGSGLLAGGLTQSSIGAICDAAKSRVPVLGYTVPYAIGNTLLTIWGALIVALLS</sequence>
<evidence type="ECO:0000313" key="11">
    <source>
        <dbReference type="Proteomes" id="UP001595912"/>
    </source>
</evidence>
<feature type="transmembrane region" description="Helical" evidence="8">
    <location>
        <begin position="60"/>
        <end position="78"/>
    </location>
</feature>
<feature type="transmembrane region" description="Helical" evidence="8">
    <location>
        <begin position="152"/>
        <end position="172"/>
    </location>
</feature>
<dbReference type="Pfam" id="PF06826">
    <property type="entry name" value="Asp-Al_Ex"/>
    <property type="match status" value="1"/>
</dbReference>
<comment type="similarity">
    <text evidence="2">Belongs to the AAE transporter (TC 2.A.81) family.</text>
</comment>
<keyword evidence="7 8" id="KW-0472">Membrane</keyword>
<accession>A0ABV9W8B5</accession>
<reference evidence="11" key="1">
    <citation type="journal article" date="2019" name="Int. J. Syst. Evol. Microbiol.">
        <title>The Global Catalogue of Microorganisms (GCM) 10K type strain sequencing project: providing services to taxonomists for standard genome sequencing and annotation.</title>
        <authorList>
            <consortium name="The Broad Institute Genomics Platform"/>
            <consortium name="The Broad Institute Genome Sequencing Center for Infectious Disease"/>
            <person name="Wu L."/>
            <person name="Ma J."/>
        </authorList>
    </citation>
    <scope>NUCLEOTIDE SEQUENCE [LARGE SCALE GENOMIC DNA]</scope>
    <source>
        <strain evidence="11">CGMCC 4.7152</strain>
    </source>
</reference>
<evidence type="ECO:0000256" key="3">
    <source>
        <dbReference type="ARBA" id="ARBA00022448"/>
    </source>
</evidence>
<keyword evidence="3" id="KW-0813">Transport</keyword>
<gene>
    <name evidence="10" type="ORF">ACFPIJ_42620</name>
</gene>
<evidence type="ECO:0000256" key="2">
    <source>
        <dbReference type="ARBA" id="ARBA00009854"/>
    </source>
</evidence>
<evidence type="ECO:0000259" key="9">
    <source>
        <dbReference type="Pfam" id="PF06826"/>
    </source>
</evidence>
<dbReference type="PANTHER" id="PTHR30445">
    <property type="entry name" value="K(+)_H(+) ANTIPORTER SUBUNIT KHTT"/>
    <property type="match status" value="1"/>
</dbReference>
<feature type="domain" description="YidE/YbjL duplication" evidence="9">
    <location>
        <begin position="16"/>
        <end position="169"/>
    </location>
</feature>
<dbReference type="InterPro" id="IPR050144">
    <property type="entry name" value="AAE_transporter"/>
</dbReference>
<evidence type="ECO:0000313" key="10">
    <source>
        <dbReference type="EMBL" id="MFC5004507.1"/>
    </source>
</evidence>
<evidence type="ECO:0000256" key="7">
    <source>
        <dbReference type="ARBA" id="ARBA00023136"/>
    </source>
</evidence>
<protein>
    <recommendedName>
        <fullName evidence="9">YidE/YbjL duplication domain-containing protein</fullName>
    </recommendedName>
</protein>
<evidence type="ECO:0000256" key="4">
    <source>
        <dbReference type="ARBA" id="ARBA00022475"/>
    </source>
</evidence>
<dbReference type="EMBL" id="JBHSIU010000066">
    <property type="protein sequence ID" value="MFC5004507.1"/>
    <property type="molecule type" value="Genomic_DNA"/>
</dbReference>
<dbReference type="RefSeq" id="WP_380124472.1">
    <property type="nucleotide sequence ID" value="NZ_JBHSIU010000066.1"/>
</dbReference>
<comment type="subcellular location">
    <subcellularLocation>
        <location evidence="1">Cell membrane</location>
        <topology evidence="1">Multi-pass membrane protein</topology>
    </subcellularLocation>
</comment>
<evidence type="ECO:0000256" key="5">
    <source>
        <dbReference type="ARBA" id="ARBA00022692"/>
    </source>
</evidence>
<keyword evidence="4" id="KW-1003">Cell membrane</keyword>
<evidence type="ECO:0000256" key="6">
    <source>
        <dbReference type="ARBA" id="ARBA00022989"/>
    </source>
</evidence>
<organism evidence="10 11">
    <name type="scientific">Dactylosporangium cerinum</name>
    <dbReference type="NCBI Taxonomy" id="1434730"/>
    <lineage>
        <taxon>Bacteria</taxon>
        <taxon>Bacillati</taxon>
        <taxon>Actinomycetota</taxon>
        <taxon>Actinomycetes</taxon>
        <taxon>Micromonosporales</taxon>
        <taxon>Micromonosporaceae</taxon>
        <taxon>Dactylosporangium</taxon>
    </lineage>
</organism>
<evidence type="ECO:0000256" key="8">
    <source>
        <dbReference type="SAM" id="Phobius"/>
    </source>
</evidence>
<keyword evidence="11" id="KW-1185">Reference proteome</keyword>
<keyword evidence="6 8" id="KW-1133">Transmembrane helix</keyword>